<gene>
    <name evidence="2" type="ORF">ABID43_004133</name>
</gene>
<protein>
    <recommendedName>
        <fullName evidence="1">Transposase zinc-ribbon domain-containing protein</fullName>
    </recommendedName>
</protein>
<organism evidence="2 3">
    <name type="scientific">Methylobacterium goesingense</name>
    <dbReference type="NCBI Taxonomy" id="243690"/>
    <lineage>
        <taxon>Bacteria</taxon>
        <taxon>Pseudomonadati</taxon>
        <taxon>Pseudomonadota</taxon>
        <taxon>Alphaproteobacteria</taxon>
        <taxon>Hyphomicrobiales</taxon>
        <taxon>Methylobacteriaceae</taxon>
        <taxon>Methylobacterium</taxon>
    </lineage>
</organism>
<keyword evidence="3" id="KW-1185">Reference proteome</keyword>
<evidence type="ECO:0000259" key="1">
    <source>
        <dbReference type="Pfam" id="PF12760"/>
    </source>
</evidence>
<dbReference type="EMBL" id="JBEPMM010000016">
    <property type="protein sequence ID" value="MET3694571.1"/>
    <property type="molecule type" value="Genomic_DNA"/>
</dbReference>
<comment type="caution">
    <text evidence="2">The sequence shown here is derived from an EMBL/GenBank/DDBJ whole genome shotgun (WGS) entry which is preliminary data.</text>
</comment>
<name>A0ABV2L9Q1_9HYPH</name>
<evidence type="ECO:0000313" key="2">
    <source>
        <dbReference type="EMBL" id="MET3694571.1"/>
    </source>
</evidence>
<dbReference type="InterPro" id="IPR024442">
    <property type="entry name" value="Transposase_Zn_ribbon"/>
</dbReference>
<dbReference type="Proteomes" id="UP001549145">
    <property type="component" value="Unassembled WGS sequence"/>
</dbReference>
<sequence>MAMVSHVLLSSATRTLSHKAIYKGVEDKAYQLFKRLRWPLTDGEPVCPACGCLDHYNITTRRRF</sequence>
<proteinExistence type="predicted"/>
<accession>A0ABV2L9Q1</accession>
<dbReference type="Pfam" id="PF12760">
    <property type="entry name" value="Zn_ribbon_IS1595"/>
    <property type="match status" value="1"/>
</dbReference>
<reference evidence="2 3" key="1">
    <citation type="submission" date="2024-06" db="EMBL/GenBank/DDBJ databases">
        <title>Genomic Encyclopedia of Type Strains, Phase IV (KMG-IV): sequencing the most valuable type-strain genomes for metagenomic binning, comparative biology and taxonomic classification.</title>
        <authorList>
            <person name="Goeker M."/>
        </authorList>
    </citation>
    <scope>NUCLEOTIDE SEQUENCE [LARGE SCALE GENOMIC DNA]</scope>
    <source>
        <strain evidence="2 3">DSM 21331</strain>
    </source>
</reference>
<feature type="domain" description="Transposase zinc-ribbon" evidence="1">
    <location>
        <begin position="26"/>
        <end position="64"/>
    </location>
</feature>
<evidence type="ECO:0000313" key="3">
    <source>
        <dbReference type="Proteomes" id="UP001549145"/>
    </source>
</evidence>